<name>A5C6X8_VITVI</name>
<protein>
    <recommendedName>
        <fullName evidence="3">Peptidase S8/S53 domain-containing protein</fullName>
    </recommendedName>
</protein>
<organism evidence="4">
    <name type="scientific">Vitis vinifera</name>
    <name type="common">Grape</name>
    <dbReference type="NCBI Taxonomy" id="29760"/>
    <lineage>
        <taxon>Eukaryota</taxon>
        <taxon>Viridiplantae</taxon>
        <taxon>Streptophyta</taxon>
        <taxon>Embryophyta</taxon>
        <taxon>Tracheophyta</taxon>
        <taxon>Spermatophyta</taxon>
        <taxon>Magnoliopsida</taxon>
        <taxon>eudicotyledons</taxon>
        <taxon>Gunneridae</taxon>
        <taxon>Pentapetalae</taxon>
        <taxon>rosids</taxon>
        <taxon>Vitales</taxon>
        <taxon>Vitaceae</taxon>
        <taxon>Viteae</taxon>
        <taxon>Vitis</taxon>
    </lineage>
</organism>
<feature type="domain" description="Peptidase S8/S53" evidence="3">
    <location>
        <begin position="6"/>
        <end position="57"/>
    </location>
</feature>
<comment type="similarity">
    <text evidence="1">Belongs to the peptidase S8 family.</text>
</comment>
<evidence type="ECO:0000259" key="3">
    <source>
        <dbReference type="Pfam" id="PF00082"/>
    </source>
</evidence>
<dbReference type="InterPro" id="IPR036852">
    <property type="entry name" value="Peptidase_S8/S53_dom_sf"/>
</dbReference>
<gene>
    <name evidence="4" type="ORF">VITISV_036803</name>
</gene>
<dbReference type="AlphaFoldDB" id="A5C6X8"/>
<dbReference type="Gene3D" id="3.40.50.200">
    <property type="entry name" value="Peptidase S8/S53 domain"/>
    <property type="match status" value="1"/>
</dbReference>
<dbReference type="InterPro" id="IPR045051">
    <property type="entry name" value="SBT"/>
</dbReference>
<keyword evidence="2" id="KW-0732">Signal</keyword>
<dbReference type="Pfam" id="PF00082">
    <property type="entry name" value="Peptidase_S8"/>
    <property type="match status" value="1"/>
</dbReference>
<accession>A5C6X8</accession>
<dbReference type="InterPro" id="IPR000209">
    <property type="entry name" value="Peptidase_S8/S53_dom"/>
</dbReference>
<evidence type="ECO:0000256" key="1">
    <source>
        <dbReference type="ARBA" id="ARBA00011073"/>
    </source>
</evidence>
<dbReference type="SUPFAM" id="SSF52743">
    <property type="entry name" value="Subtilisin-like"/>
    <property type="match status" value="1"/>
</dbReference>
<evidence type="ECO:0000256" key="2">
    <source>
        <dbReference type="ARBA" id="ARBA00022729"/>
    </source>
</evidence>
<sequence length="156" mass="16180">MYGNAKGTAAGVAPRAHVAVYKICGLLGCGGSDILAAYDAAIEDGVDVLSLSLGGESSPFYDDPVALGAFAAIKKRNLDPSILGSVTYQTTWAASLKKLLGKSRIHHFPYPHAFKKGSGIFKDGEAAIKKSPLPIRRGSLHAGCAKGNFGDPHAAI</sequence>
<proteinExistence type="inferred from homology"/>
<dbReference type="GO" id="GO:0006508">
    <property type="term" value="P:proteolysis"/>
    <property type="evidence" value="ECO:0007669"/>
    <property type="project" value="InterPro"/>
</dbReference>
<dbReference type="GO" id="GO:0004252">
    <property type="term" value="F:serine-type endopeptidase activity"/>
    <property type="evidence" value="ECO:0007669"/>
    <property type="project" value="InterPro"/>
</dbReference>
<dbReference type="EMBL" id="AM484443">
    <property type="protein sequence ID" value="CAN64283.1"/>
    <property type="molecule type" value="Genomic_DNA"/>
</dbReference>
<evidence type="ECO:0000313" key="4">
    <source>
        <dbReference type="EMBL" id="CAN64283.1"/>
    </source>
</evidence>
<dbReference type="PANTHER" id="PTHR10795">
    <property type="entry name" value="PROPROTEIN CONVERTASE SUBTILISIN/KEXIN"/>
    <property type="match status" value="1"/>
</dbReference>
<reference evidence="4" key="1">
    <citation type="journal article" date="2007" name="PLoS ONE">
        <title>The first genome sequence of an elite grapevine cultivar (Pinot noir Vitis vinifera L.): coping with a highly heterozygous genome.</title>
        <authorList>
            <person name="Velasco R."/>
            <person name="Zharkikh A."/>
            <person name="Troggio M."/>
            <person name="Cartwright D.A."/>
            <person name="Cestaro A."/>
            <person name="Pruss D."/>
            <person name="Pindo M."/>
            <person name="FitzGerald L.M."/>
            <person name="Vezzulli S."/>
            <person name="Reid J."/>
            <person name="Malacarne G."/>
            <person name="Iliev D."/>
            <person name="Coppola G."/>
            <person name="Wardell B."/>
            <person name="Micheletti D."/>
            <person name="Macalma T."/>
            <person name="Facci M."/>
            <person name="Mitchell J.T."/>
            <person name="Perazzolli M."/>
            <person name="Eldredge G."/>
            <person name="Gatto P."/>
            <person name="Oyzerski R."/>
            <person name="Moretto M."/>
            <person name="Gutin N."/>
            <person name="Stefanini M."/>
            <person name="Chen Y."/>
            <person name="Segala C."/>
            <person name="Davenport C."/>
            <person name="Dematte L."/>
            <person name="Mraz A."/>
            <person name="Battilana J."/>
            <person name="Stormo K."/>
            <person name="Costa F."/>
            <person name="Tao Q."/>
            <person name="Si-Ammour A."/>
            <person name="Harkins T."/>
            <person name="Lackey A."/>
            <person name="Perbost C."/>
            <person name="Taillon B."/>
            <person name="Stella A."/>
            <person name="Solovyev V."/>
            <person name="Fawcett J.A."/>
            <person name="Sterck L."/>
            <person name="Vandepoele K."/>
            <person name="Grando S.M."/>
            <person name="Toppo S."/>
            <person name="Moser C."/>
            <person name="Lanchbury J."/>
            <person name="Bogden R."/>
            <person name="Skolnick M."/>
            <person name="Sgaramella V."/>
            <person name="Bhatnagar S.K."/>
            <person name="Fontana P."/>
            <person name="Gutin A."/>
            <person name="Van de Peer Y."/>
            <person name="Salamini F."/>
            <person name="Viola R."/>
        </authorList>
    </citation>
    <scope>NUCLEOTIDE SEQUENCE</scope>
</reference>